<feature type="binding site" evidence="5">
    <location>
        <begin position="525"/>
        <end position="526"/>
    </location>
    <ligand>
        <name>S-adenosyl-L-methionine</name>
        <dbReference type="ChEBI" id="CHEBI:59789"/>
    </ligand>
</feature>
<dbReference type="GO" id="GO:0032259">
    <property type="term" value="P:methylation"/>
    <property type="evidence" value="ECO:0007669"/>
    <property type="project" value="UniProtKB-KW"/>
</dbReference>
<dbReference type="InterPro" id="IPR029063">
    <property type="entry name" value="SAM-dependent_MTases_sf"/>
</dbReference>
<feature type="domain" description="Histidine-specific methyltransferase SAM-dependent" evidence="7">
    <location>
        <begin position="406"/>
        <end position="703"/>
    </location>
</feature>
<feature type="compositionally biased region" description="Low complexity" evidence="6">
    <location>
        <begin position="316"/>
        <end position="329"/>
    </location>
</feature>
<dbReference type="InterPro" id="IPR032888">
    <property type="entry name" value="EgtD_Actinobacteria"/>
</dbReference>
<dbReference type="InterPro" id="IPR026869">
    <property type="entry name" value="EgtC-like"/>
</dbReference>
<dbReference type="Proteomes" id="UP000588098">
    <property type="component" value="Unassembled WGS sequence"/>
</dbReference>
<feature type="binding site" evidence="5">
    <location>
        <position position="497"/>
    </location>
    <ligand>
        <name>S-adenosyl-L-methionine</name>
        <dbReference type="ChEBI" id="CHEBI:59789"/>
    </ligand>
</feature>
<dbReference type="UniPathway" id="UPA01014"/>
<dbReference type="NCBIfam" id="TIGR03438">
    <property type="entry name" value="egtD_ergothio"/>
    <property type="match status" value="1"/>
</dbReference>
<accession>A0A7W9QCR9</accession>
<feature type="binding site" evidence="5">
    <location>
        <position position="590"/>
    </location>
    <ligand>
        <name>L-histidine</name>
        <dbReference type="ChEBI" id="CHEBI:57595"/>
    </ligand>
</feature>
<organism evidence="8 9">
    <name type="scientific">Streptomyces zagrosensis</name>
    <dbReference type="NCBI Taxonomy" id="1042984"/>
    <lineage>
        <taxon>Bacteria</taxon>
        <taxon>Bacillati</taxon>
        <taxon>Actinomycetota</taxon>
        <taxon>Actinomycetes</taxon>
        <taxon>Kitasatosporales</taxon>
        <taxon>Streptomycetaceae</taxon>
        <taxon>Streptomyces</taxon>
    </lineage>
</organism>
<comment type="function">
    <text evidence="5">Catalyzes the SAM-dependent triple methylation of the alpha-amino group of histidine to form hercynine, a step in the biosynthesis pathway of ergothioneine.</text>
</comment>
<dbReference type="CDD" id="cd01908">
    <property type="entry name" value="YafJ"/>
    <property type="match status" value="1"/>
</dbReference>
<dbReference type="GO" id="GO:0052699">
    <property type="term" value="P:ergothioneine biosynthetic process"/>
    <property type="evidence" value="ECO:0007669"/>
    <property type="project" value="UniProtKB-UniRule"/>
</dbReference>
<evidence type="ECO:0000256" key="5">
    <source>
        <dbReference type="HAMAP-Rule" id="MF_02037"/>
    </source>
</evidence>
<dbReference type="Gene3D" id="3.60.20.10">
    <property type="entry name" value="Glutamine Phosphoribosylpyrophosphate, subunit 1, domain 1"/>
    <property type="match status" value="1"/>
</dbReference>
<comment type="catalytic activity">
    <reaction evidence="4">
        <text>gamma-L-glutamyl-hercynylcysteine S-oxide + H2O = S-(hercyn-2-yl)-L-cysteine S-oxide + L-glutamate</text>
        <dbReference type="Rhea" id="RHEA:42684"/>
        <dbReference type="ChEBI" id="CHEBI:15377"/>
        <dbReference type="ChEBI" id="CHEBI:29985"/>
        <dbReference type="ChEBI" id="CHEBI:82703"/>
        <dbReference type="ChEBI" id="CHEBI:82706"/>
        <dbReference type="EC" id="3.5.1.118"/>
    </reaction>
</comment>
<dbReference type="EMBL" id="JACHJL010000013">
    <property type="protein sequence ID" value="MBB5937820.1"/>
    <property type="molecule type" value="Genomic_DNA"/>
</dbReference>
<feature type="compositionally biased region" description="Low complexity" evidence="6">
    <location>
        <begin position="234"/>
        <end position="246"/>
    </location>
</feature>
<dbReference type="GO" id="GO:0008276">
    <property type="term" value="F:protein methyltransferase activity"/>
    <property type="evidence" value="ECO:0007669"/>
    <property type="project" value="InterPro"/>
</dbReference>
<dbReference type="PANTHER" id="PTHR43397">
    <property type="entry name" value="ERGOTHIONEINE BIOSYNTHESIS PROTEIN 1"/>
    <property type="match status" value="1"/>
</dbReference>
<comment type="function">
    <text evidence="4">Catalyzes the hydrolysis of the gamma-glutamyl amide bond of hercynyl-gamma-L-glutamyl-L-cysteine sulfoxide to produce hercynylcysteine sulfoxide, a step in the biosynthesis pathway of ergothioneine.</text>
</comment>
<sequence length="711" mass="75364">MCRHLAYLGDEVPLGALLIRPPHALLHQSWEPRRQQHGTVNADGFGVGWYAADDPVPARYRRAGPIWADLSFADLARVVRSGALLGAVRDATDPSADGEAAAAPFASGRWLFSHNGAVRHWPESMASLVPTLPPEALLGMEARCDAAFIWAFTLHQLRAGVPIGQALTATVIALDEAAPGSRLNLLLTDGTTIAATAWGDSLWYRTEPGAETPQGKPVQPGQPGQPGENGAGHRASASDQAARTAAVVVASEPYDDDPRWTQVPDRTLVIATRCGVSLTPIGAPMAVTPPPMPGSPDAHATPHRTPTTPPAPARPAPTAGAGRAPAADSGADRRPPHSPAAASPPSPASPPQRPYPPPHALAPQPGRVAPPAAEPQQLSPPKEPSPVSPFALTRTLPADATAAALRTDVSAGLTAEPKWLPPKWFYDARGSELFEEITRLPEYYPTRTEREILAVRAQEIAAAIDARTLVELGSGSSEKTRLLLDALPKLQAYVPVDVSASALELAGHALLAERPELSVHALVADFQQVLALPDTPGPRLLVFLGGTIGNLLPDERAHFLASVRSLLAPGDALLLGTDLVKYEQTLVAAYDDAAGVTAEFNKNVLSVLNRELGADFHPADFDHVARWNPEHEWIEMRLRARAALTAKIPALDLAVSFEAGEEVRTEVSAKFRRAGVSAELAAAGLTLRHWWTDSADRFALSLATLQGAPTP</sequence>
<evidence type="ECO:0000259" key="7">
    <source>
        <dbReference type="Pfam" id="PF10017"/>
    </source>
</evidence>
<dbReference type="HAMAP" id="MF_02036">
    <property type="entry name" value="EgtC"/>
    <property type="match status" value="1"/>
</dbReference>
<dbReference type="GO" id="GO:0016811">
    <property type="term" value="F:hydrolase activity, acting on carbon-nitrogen (but not peptide) bonds, in linear amides"/>
    <property type="evidence" value="ECO:0007669"/>
    <property type="project" value="UniProtKB-UniRule"/>
</dbReference>
<dbReference type="InterPro" id="IPR019257">
    <property type="entry name" value="MeTrfase_dom"/>
</dbReference>
<evidence type="ECO:0000256" key="1">
    <source>
        <dbReference type="ARBA" id="ARBA00022603"/>
    </source>
</evidence>
<dbReference type="NCBIfam" id="TIGR03442">
    <property type="entry name" value="ergothioneine biosynthesis protein EgtC"/>
    <property type="match status" value="1"/>
</dbReference>
<dbReference type="InterPro" id="IPR035094">
    <property type="entry name" value="EgtD"/>
</dbReference>
<feature type="binding site" evidence="5">
    <location>
        <position position="479"/>
    </location>
    <ligand>
        <name>S-adenosyl-L-methionine</name>
        <dbReference type="ChEBI" id="CHEBI:59789"/>
    </ligand>
</feature>
<feature type="region of interest" description="Disordered" evidence="6">
    <location>
        <begin position="205"/>
        <end position="247"/>
    </location>
</feature>
<evidence type="ECO:0000313" key="9">
    <source>
        <dbReference type="Proteomes" id="UP000588098"/>
    </source>
</evidence>
<keyword evidence="3 4" id="KW-0315">Glutamine amidotransferase</keyword>
<feature type="region of interest" description="Disordered" evidence="6">
    <location>
        <begin position="282"/>
        <end position="391"/>
    </location>
</feature>
<keyword evidence="1 5" id="KW-0489">Methyltransferase</keyword>
<evidence type="ECO:0000313" key="8">
    <source>
        <dbReference type="EMBL" id="MBB5937820.1"/>
    </source>
</evidence>
<dbReference type="EC" id="2.1.1.44" evidence="5"/>
<keyword evidence="9" id="KW-1185">Reference proteome</keyword>
<feature type="compositionally biased region" description="Pro residues" evidence="6">
    <location>
        <begin position="342"/>
        <end position="360"/>
    </location>
</feature>
<feature type="binding site" evidence="5">
    <location>
        <position position="443"/>
    </location>
    <ligand>
        <name>L-histidine</name>
        <dbReference type="ChEBI" id="CHEBI:57595"/>
    </ligand>
</feature>
<dbReference type="Pfam" id="PF10017">
    <property type="entry name" value="Methyltransf_33"/>
    <property type="match status" value="1"/>
</dbReference>
<dbReference type="InterPro" id="IPR051128">
    <property type="entry name" value="EgtD_Methyltrsf_superfamily"/>
</dbReference>
<dbReference type="GO" id="GO:0052706">
    <property type="term" value="F:L-histidine N(alpha)-methyltransferase activity"/>
    <property type="evidence" value="ECO:0007669"/>
    <property type="project" value="UniProtKB-UniRule"/>
</dbReference>
<dbReference type="HAMAP" id="MF_02037">
    <property type="entry name" value="EgtD"/>
    <property type="match status" value="1"/>
</dbReference>
<reference evidence="8 9" key="1">
    <citation type="submission" date="2020-08" db="EMBL/GenBank/DDBJ databases">
        <title>Genomic Encyclopedia of Type Strains, Phase III (KMG-III): the genomes of soil and plant-associated and newly described type strains.</title>
        <authorList>
            <person name="Whitman W."/>
        </authorList>
    </citation>
    <scope>NUCLEOTIDE SEQUENCE [LARGE SCALE GENOMIC DNA]</scope>
    <source>
        <strain evidence="8 9">CECT 8305</strain>
    </source>
</reference>
<proteinExistence type="inferred from homology"/>
<comment type="pathway">
    <text evidence="4">Amino-acid biosynthesis; ergothioneine biosynthesis.</text>
</comment>
<evidence type="ECO:0000256" key="4">
    <source>
        <dbReference type="HAMAP-Rule" id="MF_02036"/>
    </source>
</evidence>
<protein>
    <recommendedName>
        <fullName evidence="4 5">Multifunctional fusion protein</fullName>
    </recommendedName>
    <domain>
        <recommendedName>
            <fullName evidence="4">Gamma-glutamyl-hercynylcysteine sulfoxide hydrolase</fullName>
            <ecNumber evidence="4">3.5.1.118</ecNumber>
        </recommendedName>
        <alternativeName>
            <fullName evidence="4">Gamma-glutamyl hercynylcysteine S-oxide hydrolase</fullName>
        </alternativeName>
    </domain>
    <domain>
        <recommendedName>
            <fullName evidence="5">Histidine N-alpha-methyltransferase</fullName>
            <ecNumber evidence="5">2.1.1.44</ecNumber>
        </recommendedName>
        <alternativeName>
            <fullName evidence="5">Histidine trimethyltransferase</fullName>
        </alternativeName>
    </domain>
</protein>
<dbReference type="InterPro" id="IPR032889">
    <property type="entry name" value="EgtC_Actinobacteria"/>
</dbReference>
<evidence type="ECO:0000256" key="6">
    <source>
        <dbReference type="SAM" id="MobiDB-lite"/>
    </source>
</evidence>
<gene>
    <name evidence="4" type="primary">egtC</name>
    <name evidence="5" type="synonym">egtD</name>
    <name evidence="8" type="ORF">FHS42_004904</name>
</gene>
<feature type="binding site" evidence="5">
    <location>
        <begin position="666"/>
        <end position="668"/>
    </location>
    <ligand>
        <name>L-histidine</name>
        <dbReference type="ChEBI" id="CHEBI:57595"/>
    </ligand>
</feature>
<feature type="binding site" evidence="5">
    <location>
        <position position="473"/>
    </location>
    <ligand>
        <name>S-adenosyl-L-methionine</name>
        <dbReference type="ChEBI" id="CHEBI:59789"/>
    </ligand>
</feature>
<comment type="subunit">
    <text evidence="5">Monomer.</text>
</comment>
<dbReference type="SUPFAM" id="SSF56235">
    <property type="entry name" value="N-terminal nucleophile aminohydrolases (Ntn hydrolases)"/>
    <property type="match status" value="1"/>
</dbReference>
<keyword evidence="4" id="KW-0378">Hydrolase</keyword>
<keyword evidence="2 5" id="KW-0808">Transferase</keyword>
<dbReference type="InterPro" id="IPR029055">
    <property type="entry name" value="Ntn_hydrolases_N"/>
</dbReference>
<dbReference type="EC" id="3.5.1.118" evidence="4"/>
<dbReference type="SUPFAM" id="SSF53335">
    <property type="entry name" value="S-adenosyl-L-methionine-dependent methyltransferases"/>
    <property type="match status" value="1"/>
</dbReference>
<feature type="compositionally biased region" description="Low complexity" evidence="6">
    <location>
        <begin position="296"/>
        <end position="306"/>
    </location>
</feature>
<comment type="similarity">
    <text evidence="5">Belongs to the methyltransferase superfamily. EgtD family.</text>
</comment>
<keyword evidence="5" id="KW-0949">S-adenosyl-L-methionine</keyword>
<dbReference type="AlphaFoldDB" id="A0A7W9QCR9"/>
<dbReference type="InterPro" id="IPR017808">
    <property type="entry name" value="EgtC"/>
</dbReference>
<comment type="caution">
    <text evidence="8">The sequence shown here is derived from an EMBL/GenBank/DDBJ whole genome shotgun (WGS) entry which is preliminary data.</text>
</comment>
<evidence type="ECO:0000256" key="3">
    <source>
        <dbReference type="ARBA" id="ARBA00022962"/>
    </source>
</evidence>
<dbReference type="Gene3D" id="3.40.50.150">
    <property type="entry name" value="Vaccinia Virus protein VP39"/>
    <property type="match status" value="1"/>
</dbReference>
<feature type="compositionally biased region" description="Low complexity" evidence="6">
    <location>
        <begin position="213"/>
        <end position="226"/>
    </location>
</feature>
<comment type="catalytic activity">
    <reaction evidence="5">
        <text>L-histidine + 3 S-adenosyl-L-methionine = hercynine + 3 S-adenosyl-L-homocysteine + 3 H(+)</text>
        <dbReference type="Rhea" id="RHEA:38471"/>
        <dbReference type="ChEBI" id="CHEBI:15378"/>
        <dbReference type="ChEBI" id="CHEBI:15781"/>
        <dbReference type="ChEBI" id="CHEBI:57595"/>
        <dbReference type="ChEBI" id="CHEBI:57856"/>
        <dbReference type="ChEBI" id="CHEBI:59789"/>
        <dbReference type="EC" id="2.1.1.44"/>
    </reaction>
</comment>
<feature type="binding site" evidence="5">
    <location>
        <position position="550"/>
    </location>
    <ligand>
        <name>L-histidine</name>
        <dbReference type="ChEBI" id="CHEBI:57595"/>
    </ligand>
</feature>
<dbReference type="PANTHER" id="PTHR43397:SF1">
    <property type="entry name" value="ERGOTHIONEINE BIOSYNTHESIS PROTEIN 1"/>
    <property type="match status" value="1"/>
</dbReference>
<evidence type="ECO:0000256" key="2">
    <source>
        <dbReference type="ARBA" id="ARBA00022679"/>
    </source>
</evidence>
<name>A0A7W9QCR9_9ACTN</name>
<dbReference type="Pfam" id="PF13230">
    <property type="entry name" value="GATase_4"/>
    <property type="match status" value="1"/>
</dbReference>